<dbReference type="CDD" id="cd00090">
    <property type="entry name" value="HTH_ARSR"/>
    <property type="match status" value="1"/>
</dbReference>
<dbReference type="RefSeq" id="WP_018977458.1">
    <property type="nucleotide sequence ID" value="NZ_BMLN01000011.1"/>
</dbReference>
<feature type="domain" description="HTH hxlR-type" evidence="5">
    <location>
        <begin position="7"/>
        <end position="105"/>
    </location>
</feature>
<name>A0ABQ2L834_9BACL</name>
<evidence type="ECO:0000256" key="1">
    <source>
        <dbReference type="ARBA" id="ARBA00023015"/>
    </source>
</evidence>
<dbReference type="Gene3D" id="1.10.10.10">
    <property type="entry name" value="Winged helix-like DNA-binding domain superfamily/Winged helix DNA-binding domain"/>
    <property type="match status" value="1"/>
</dbReference>
<dbReference type="InterPro" id="IPR036388">
    <property type="entry name" value="WH-like_DNA-bd_sf"/>
</dbReference>
<evidence type="ECO:0000256" key="2">
    <source>
        <dbReference type="ARBA" id="ARBA00023125"/>
    </source>
</evidence>
<proteinExistence type="predicted"/>
<accession>A0ABQ2L834</accession>
<evidence type="ECO:0000256" key="3">
    <source>
        <dbReference type="ARBA" id="ARBA00023163"/>
    </source>
</evidence>
<keyword evidence="1" id="KW-0805">Transcription regulation</keyword>
<sequence length="131" mass="15075">MKTSTLCPRFERGMQILSQRWNGLIIYRLLSGPQRFCNIQSAFPVSGRLLSERLKDLEKEGIVVRHVYAETPVRIEYELTEKGRALQSTIECIQGWSDEWIEEQLREEETEQALHSSEETCEEAAAGSKAE</sequence>
<comment type="caution">
    <text evidence="6">The sequence shown here is derived from an EMBL/GenBank/DDBJ whole genome shotgun (WGS) entry which is preliminary data.</text>
</comment>
<dbReference type="EMBL" id="BMLN01000011">
    <property type="protein sequence ID" value="GGO06357.1"/>
    <property type="molecule type" value="Genomic_DNA"/>
</dbReference>
<protein>
    <recommendedName>
        <fullName evidence="5">HTH hxlR-type domain-containing protein</fullName>
    </recommendedName>
</protein>
<dbReference type="Proteomes" id="UP000606653">
    <property type="component" value="Unassembled WGS sequence"/>
</dbReference>
<dbReference type="PANTHER" id="PTHR33204:SF1">
    <property type="entry name" value="TRANSCRIPTIONAL REGULATOR, MARR FAMILY"/>
    <property type="match status" value="1"/>
</dbReference>
<evidence type="ECO:0000256" key="4">
    <source>
        <dbReference type="SAM" id="MobiDB-lite"/>
    </source>
</evidence>
<dbReference type="InterPro" id="IPR036390">
    <property type="entry name" value="WH_DNA-bd_sf"/>
</dbReference>
<feature type="region of interest" description="Disordered" evidence="4">
    <location>
        <begin position="107"/>
        <end position="131"/>
    </location>
</feature>
<organism evidence="6 7">
    <name type="scientific">Saccharibacillus kuerlensis</name>
    <dbReference type="NCBI Taxonomy" id="459527"/>
    <lineage>
        <taxon>Bacteria</taxon>
        <taxon>Bacillati</taxon>
        <taxon>Bacillota</taxon>
        <taxon>Bacilli</taxon>
        <taxon>Bacillales</taxon>
        <taxon>Paenibacillaceae</taxon>
        <taxon>Saccharibacillus</taxon>
    </lineage>
</organism>
<evidence type="ECO:0000259" key="5">
    <source>
        <dbReference type="PROSITE" id="PS51118"/>
    </source>
</evidence>
<dbReference type="InterPro" id="IPR002577">
    <property type="entry name" value="HTH_HxlR"/>
</dbReference>
<keyword evidence="7" id="KW-1185">Reference proteome</keyword>
<evidence type="ECO:0000313" key="7">
    <source>
        <dbReference type="Proteomes" id="UP000606653"/>
    </source>
</evidence>
<reference evidence="7" key="1">
    <citation type="journal article" date="2019" name="Int. J. Syst. Evol. Microbiol.">
        <title>The Global Catalogue of Microorganisms (GCM) 10K type strain sequencing project: providing services to taxonomists for standard genome sequencing and annotation.</title>
        <authorList>
            <consortium name="The Broad Institute Genomics Platform"/>
            <consortium name="The Broad Institute Genome Sequencing Center for Infectious Disease"/>
            <person name="Wu L."/>
            <person name="Ma J."/>
        </authorList>
    </citation>
    <scope>NUCLEOTIDE SEQUENCE [LARGE SCALE GENOMIC DNA]</scope>
    <source>
        <strain evidence="7">CGMCC 1.6964</strain>
    </source>
</reference>
<keyword evidence="2" id="KW-0238">DNA-binding</keyword>
<dbReference type="PANTHER" id="PTHR33204">
    <property type="entry name" value="TRANSCRIPTIONAL REGULATOR, MARR FAMILY"/>
    <property type="match status" value="1"/>
</dbReference>
<dbReference type="Pfam" id="PF01638">
    <property type="entry name" value="HxlR"/>
    <property type="match status" value="1"/>
</dbReference>
<dbReference type="SUPFAM" id="SSF46785">
    <property type="entry name" value="Winged helix' DNA-binding domain"/>
    <property type="match status" value="1"/>
</dbReference>
<evidence type="ECO:0000313" key="6">
    <source>
        <dbReference type="EMBL" id="GGO06357.1"/>
    </source>
</evidence>
<dbReference type="InterPro" id="IPR011991">
    <property type="entry name" value="ArsR-like_HTH"/>
</dbReference>
<gene>
    <name evidence="6" type="ORF">GCM10010969_33740</name>
</gene>
<keyword evidence="3" id="KW-0804">Transcription</keyword>
<dbReference type="PROSITE" id="PS51118">
    <property type="entry name" value="HTH_HXLR"/>
    <property type="match status" value="1"/>
</dbReference>